<gene>
    <name evidence="1" type="ORF">G5B46_18815</name>
</gene>
<dbReference type="RefSeq" id="WP_165261389.1">
    <property type="nucleotide sequence ID" value="NZ_JAAKGT010000011.1"/>
</dbReference>
<comment type="caution">
    <text evidence="1">The sequence shown here is derived from an EMBL/GenBank/DDBJ whole genome shotgun (WGS) entry which is preliminary data.</text>
</comment>
<evidence type="ECO:0000313" key="1">
    <source>
        <dbReference type="EMBL" id="NGM51669.1"/>
    </source>
</evidence>
<dbReference type="AlphaFoldDB" id="A0A6G4R1S7"/>
<dbReference type="EMBL" id="JAAKGT010000011">
    <property type="protein sequence ID" value="NGM51669.1"/>
    <property type="molecule type" value="Genomic_DNA"/>
</dbReference>
<reference evidence="1" key="1">
    <citation type="submission" date="2020-02" db="EMBL/GenBank/DDBJ databases">
        <authorList>
            <person name="Gao J."/>
            <person name="Sun J."/>
        </authorList>
    </citation>
    <scope>NUCLEOTIDE SEQUENCE</scope>
    <source>
        <strain evidence="1">602-2</strain>
    </source>
</reference>
<organism evidence="1">
    <name type="scientific">Caulobacter sp. 602-2</name>
    <dbReference type="NCBI Taxonomy" id="2710887"/>
    <lineage>
        <taxon>Bacteria</taxon>
        <taxon>Pseudomonadati</taxon>
        <taxon>Pseudomonadota</taxon>
        <taxon>Alphaproteobacteria</taxon>
        <taxon>Caulobacterales</taxon>
        <taxon>Caulobacteraceae</taxon>
        <taxon>Caulobacter</taxon>
    </lineage>
</organism>
<name>A0A6G4R1S7_9CAUL</name>
<dbReference type="Gene3D" id="3.30.2370.10">
    <property type="entry name" value="putative pyruvate dehydrogenase"/>
    <property type="match status" value="1"/>
</dbReference>
<proteinExistence type="predicted"/>
<dbReference type="InterPro" id="IPR031796">
    <property type="entry name" value="DUF5076"/>
</dbReference>
<protein>
    <submittedName>
        <fullName evidence="1">DUF5076 domain-containing protein</fullName>
    </submittedName>
</protein>
<accession>A0A6G4R1S7</accession>
<dbReference type="Pfam" id="PF16826">
    <property type="entry name" value="DUF5076"/>
    <property type="match status" value="1"/>
</dbReference>
<sequence length="102" mass="11161">MAKELQIPPPATLDPNGVEMARLWIADRGFHCTLNVGMYENVPGLNETNAWAVIIGDLTQHVANGLSQHYGRPREEVREELSALLAEQLAKATPPSRGGMVE</sequence>